<proteinExistence type="predicted"/>
<dbReference type="AlphaFoldDB" id="A0A965ZE99"/>
<dbReference type="RefSeq" id="WP_166584117.1">
    <property type="nucleotide sequence ID" value="NZ_WWEO01000034.1"/>
</dbReference>
<accession>A0A965ZE99</accession>
<sequence>MQYEIGKTYEVTCAELRWKGDGLLFYIPVFDNLHADPQFGFPHEHYHIDGRFEIHPRMRHWFKVSDGHTLTVIVTHNNGSYNFLKLVKRRLLLERQSTGLLFSTEPPEAGSENLINYHAWYQSFVGRSCKGKRCPHFGTEMLERNGRLVCPMHHLTADAVMQVIIAEGER</sequence>
<organism evidence="1 2">
    <name type="scientific">Mucilaginibacter agri</name>
    <dbReference type="NCBI Taxonomy" id="2695265"/>
    <lineage>
        <taxon>Bacteria</taxon>
        <taxon>Pseudomonadati</taxon>
        <taxon>Bacteroidota</taxon>
        <taxon>Sphingobacteriia</taxon>
        <taxon>Sphingobacteriales</taxon>
        <taxon>Sphingobacteriaceae</taxon>
        <taxon>Mucilaginibacter</taxon>
    </lineage>
</organism>
<dbReference type="Proteomes" id="UP000638732">
    <property type="component" value="Unassembled WGS sequence"/>
</dbReference>
<reference evidence="1" key="1">
    <citation type="submission" date="2020-01" db="EMBL/GenBank/DDBJ databases">
        <authorList>
            <person name="Seo Y.L."/>
        </authorList>
    </citation>
    <scope>NUCLEOTIDE SEQUENCE</scope>
    <source>
        <strain evidence="1">R11</strain>
    </source>
</reference>
<dbReference type="EMBL" id="WWEO01000034">
    <property type="protein sequence ID" value="NCD68091.1"/>
    <property type="molecule type" value="Genomic_DNA"/>
</dbReference>
<evidence type="ECO:0000313" key="1">
    <source>
        <dbReference type="EMBL" id="NCD68091.1"/>
    </source>
</evidence>
<evidence type="ECO:0000313" key="2">
    <source>
        <dbReference type="Proteomes" id="UP000638732"/>
    </source>
</evidence>
<name>A0A965ZE99_9SPHI</name>
<protein>
    <recommendedName>
        <fullName evidence="3">Rieske domain-containing protein</fullName>
    </recommendedName>
</protein>
<comment type="caution">
    <text evidence="1">The sequence shown here is derived from an EMBL/GenBank/DDBJ whole genome shotgun (WGS) entry which is preliminary data.</text>
</comment>
<reference evidence="1" key="2">
    <citation type="submission" date="2020-10" db="EMBL/GenBank/DDBJ databases">
        <title>Mucilaginibacter sp. nov., isolated from soil.</title>
        <authorList>
            <person name="Jeon C.O."/>
        </authorList>
    </citation>
    <scope>NUCLEOTIDE SEQUENCE</scope>
    <source>
        <strain evidence="1">R11</strain>
    </source>
</reference>
<evidence type="ECO:0008006" key="3">
    <source>
        <dbReference type="Google" id="ProtNLM"/>
    </source>
</evidence>
<gene>
    <name evidence="1" type="ORF">GSY63_01835</name>
</gene>
<keyword evidence="2" id="KW-1185">Reference proteome</keyword>